<evidence type="ECO:0000256" key="6">
    <source>
        <dbReference type="ARBA" id="ARBA00022692"/>
    </source>
</evidence>
<evidence type="ECO:0000256" key="3">
    <source>
        <dbReference type="ARBA" id="ARBA00007811"/>
    </source>
</evidence>
<organism evidence="18 19">
    <name type="scientific">Pseudolycoriella hygida</name>
    <dbReference type="NCBI Taxonomy" id="35572"/>
    <lineage>
        <taxon>Eukaryota</taxon>
        <taxon>Metazoa</taxon>
        <taxon>Ecdysozoa</taxon>
        <taxon>Arthropoda</taxon>
        <taxon>Hexapoda</taxon>
        <taxon>Insecta</taxon>
        <taxon>Pterygota</taxon>
        <taxon>Neoptera</taxon>
        <taxon>Endopterygota</taxon>
        <taxon>Diptera</taxon>
        <taxon>Nematocera</taxon>
        <taxon>Sciaroidea</taxon>
        <taxon>Sciaridae</taxon>
        <taxon>Pseudolycoriella</taxon>
    </lineage>
</organism>
<comment type="pathway">
    <text evidence="2 16">Lipid metabolism; fatty acid biosynthesis.</text>
</comment>
<keyword evidence="9 16" id="KW-1133">Transmembrane helix</keyword>
<dbReference type="Pfam" id="PF04969">
    <property type="entry name" value="CS"/>
    <property type="match status" value="1"/>
</dbReference>
<feature type="transmembrane region" description="Helical" evidence="16">
    <location>
        <begin position="247"/>
        <end position="265"/>
    </location>
</feature>
<dbReference type="InterPro" id="IPR008978">
    <property type="entry name" value="HSP20-like_chaperone"/>
</dbReference>
<comment type="subcellular location">
    <subcellularLocation>
        <location evidence="1 16">Endoplasmic reticulum membrane</location>
        <topology evidence="1 16">Multi-pass membrane protein</topology>
    </subcellularLocation>
</comment>
<evidence type="ECO:0000256" key="5">
    <source>
        <dbReference type="ARBA" id="ARBA00022516"/>
    </source>
</evidence>
<dbReference type="Gene3D" id="2.60.40.790">
    <property type="match status" value="1"/>
</dbReference>
<evidence type="ECO:0000313" key="19">
    <source>
        <dbReference type="Proteomes" id="UP001151699"/>
    </source>
</evidence>
<evidence type="ECO:0000256" key="11">
    <source>
        <dbReference type="ARBA" id="ARBA00023098"/>
    </source>
</evidence>
<evidence type="ECO:0000259" key="17">
    <source>
        <dbReference type="PROSITE" id="PS51203"/>
    </source>
</evidence>
<evidence type="ECO:0000256" key="13">
    <source>
        <dbReference type="ARBA" id="ARBA00023160"/>
    </source>
</evidence>
<feature type="domain" description="CS" evidence="17">
    <location>
        <begin position="4"/>
        <end position="94"/>
    </location>
</feature>
<dbReference type="Proteomes" id="UP001151699">
    <property type="component" value="Chromosome C"/>
</dbReference>
<keyword evidence="12 16" id="KW-0472">Membrane</keyword>
<comment type="similarity">
    <text evidence="3 16">Belongs to the very long-chain fatty acids dehydratase HACD family.</text>
</comment>
<dbReference type="PANTHER" id="PTHR11035:SF35">
    <property type="entry name" value="VERY-LONG-CHAIN (3R)-3-HYDROXYACYL-COA DEHYDRATASE"/>
    <property type="match status" value="1"/>
</dbReference>
<keyword evidence="7 16" id="KW-0256">Endoplasmic reticulum</keyword>
<dbReference type="EC" id="4.2.1.134" evidence="4 16"/>
<evidence type="ECO:0000256" key="4">
    <source>
        <dbReference type="ARBA" id="ARBA00013122"/>
    </source>
</evidence>
<evidence type="ECO:0000256" key="10">
    <source>
        <dbReference type="ARBA" id="ARBA00023054"/>
    </source>
</evidence>
<evidence type="ECO:0000256" key="14">
    <source>
        <dbReference type="ARBA" id="ARBA00023239"/>
    </source>
</evidence>
<evidence type="ECO:0000256" key="15">
    <source>
        <dbReference type="ARBA" id="ARBA00025733"/>
    </source>
</evidence>
<evidence type="ECO:0000256" key="2">
    <source>
        <dbReference type="ARBA" id="ARBA00005194"/>
    </source>
</evidence>
<evidence type="ECO:0000256" key="1">
    <source>
        <dbReference type="ARBA" id="ARBA00004477"/>
    </source>
</evidence>
<dbReference type="Pfam" id="PF04387">
    <property type="entry name" value="PTPLA"/>
    <property type="match status" value="1"/>
</dbReference>
<dbReference type="GO" id="GO:0042761">
    <property type="term" value="P:very long-chain fatty acid biosynthetic process"/>
    <property type="evidence" value="ECO:0007669"/>
    <property type="project" value="TreeGrafter"/>
</dbReference>
<dbReference type="GO" id="GO:0005789">
    <property type="term" value="C:endoplasmic reticulum membrane"/>
    <property type="evidence" value="ECO:0007669"/>
    <property type="project" value="UniProtKB-SubCell"/>
</dbReference>
<feature type="transmembrane region" description="Helical" evidence="16">
    <location>
        <begin position="154"/>
        <end position="177"/>
    </location>
</feature>
<keyword evidence="5 16" id="KW-0444">Lipid biosynthesis</keyword>
<feature type="transmembrane region" description="Helical" evidence="16">
    <location>
        <begin position="328"/>
        <end position="348"/>
    </location>
</feature>
<dbReference type="OrthoDB" id="2157530at2759"/>
<comment type="catalytic activity">
    <reaction evidence="16">
        <text>a very-long-chain (3R)-3-hydroxyacyl-CoA = a very-long-chain (2E)-enoyl-CoA + H2O</text>
        <dbReference type="Rhea" id="RHEA:45812"/>
        <dbReference type="ChEBI" id="CHEBI:15377"/>
        <dbReference type="ChEBI" id="CHEBI:83728"/>
        <dbReference type="ChEBI" id="CHEBI:85440"/>
        <dbReference type="EC" id="4.2.1.134"/>
    </reaction>
</comment>
<dbReference type="InterPro" id="IPR007052">
    <property type="entry name" value="CS_dom"/>
</dbReference>
<dbReference type="AlphaFoldDB" id="A0A9Q0RXW2"/>
<comment type="similarity">
    <text evidence="15">Belongs to the p23/wos2 family.</text>
</comment>
<dbReference type="InterPro" id="IPR007482">
    <property type="entry name" value="Tyr_Pase-like_PTPLA"/>
</dbReference>
<feature type="transmembrane region" description="Helical" evidence="16">
    <location>
        <begin position="285"/>
        <end position="308"/>
    </location>
</feature>
<reference evidence="18" key="1">
    <citation type="submission" date="2022-07" db="EMBL/GenBank/DDBJ databases">
        <authorList>
            <person name="Trinca V."/>
            <person name="Uliana J.V.C."/>
            <person name="Torres T.T."/>
            <person name="Ward R.J."/>
            <person name="Monesi N."/>
        </authorList>
    </citation>
    <scope>NUCLEOTIDE SEQUENCE</scope>
    <source>
        <strain evidence="18">HSMRA1968</strain>
        <tissue evidence="18">Whole embryos</tissue>
    </source>
</reference>
<dbReference type="PANTHER" id="PTHR11035">
    <property type="entry name" value="VERY-LONG-CHAIN (3R)-3-HYDROXYACYL-COA DEHYDRATASE"/>
    <property type="match status" value="1"/>
</dbReference>
<dbReference type="PROSITE" id="PS51203">
    <property type="entry name" value="CS"/>
    <property type="match status" value="1"/>
</dbReference>
<dbReference type="GO" id="GO:0030497">
    <property type="term" value="P:fatty acid elongation"/>
    <property type="evidence" value="ECO:0007669"/>
    <property type="project" value="TreeGrafter"/>
</dbReference>
<sequence>MSNLPSPFVYWAQTENQVTLKVDLKDAKDANIELMDKSISFKGHGIAACGYNQYSFHIDLYSDVDTETSKFKILDSKVSITLQKKVDTWWPRITSQPQKPQWLKIDFDRWRCDPEDDVEEDESRNVMNDYPGLYERLQKEEIGYRKEQTKTVYLILYNLIQFIGFLYIFIVMSIRFYRDGHDSMKGTYETVGNAFKFIQILQYLEVMHPLFGYTKGDAVMPFIQVTGRNFILFVMINAEERMQTKPVIFYLFMIWSGIELVRYPYYITSLMKKNIGLLTWLRYSLWIPLYPLGILCEGIIILRNIPYFEETNRFTVQMPNKWNATFDMVLFMKIYLIILILPGAYFMMNEMRKTRTKKLRVKKNWKKN</sequence>
<evidence type="ECO:0000256" key="16">
    <source>
        <dbReference type="RuleBase" id="RU363109"/>
    </source>
</evidence>
<comment type="caution">
    <text evidence="16">Lacks conserved residue(s) required for the propagation of feature annotation.</text>
</comment>
<evidence type="ECO:0000256" key="7">
    <source>
        <dbReference type="ARBA" id="ARBA00022824"/>
    </source>
</evidence>
<evidence type="ECO:0000256" key="12">
    <source>
        <dbReference type="ARBA" id="ARBA00023136"/>
    </source>
</evidence>
<dbReference type="GO" id="GO:0102158">
    <property type="term" value="F:very-long-chain (3R)-3-hydroxyacyl-CoA dehydratase activity"/>
    <property type="evidence" value="ECO:0007669"/>
    <property type="project" value="UniProtKB-EC"/>
</dbReference>
<proteinExistence type="inferred from homology"/>
<evidence type="ECO:0000313" key="18">
    <source>
        <dbReference type="EMBL" id="KAJ6636308.1"/>
    </source>
</evidence>
<evidence type="ECO:0000256" key="9">
    <source>
        <dbReference type="ARBA" id="ARBA00022989"/>
    </source>
</evidence>
<dbReference type="CDD" id="cd06465">
    <property type="entry name" value="p23_hB-ind1_like"/>
    <property type="match status" value="1"/>
</dbReference>
<evidence type="ECO:0000256" key="8">
    <source>
        <dbReference type="ARBA" id="ARBA00022832"/>
    </source>
</evidence>
<dbReference type="GO" id="GO:0030148">
    <property type="term" value="P:sphingolipid biosynthetic process"/>
    <property type="evidence" value="ECO:0007669"/>
    <property type="project" value="TreeGrafter"/>
</dbReference>
<accession>A0A9Q0RXW2</accession>
<dbReference type="FunFam" id="2.60.40.790:FF:000013">
    <property type="entry name" value="Very-long-chain (3R)-3-hydroxyacyl-CoA dehydratase"/>
    <property type="match status" value="1"/>
</dbReference>
<dbReference type="EMBL" id="WJQU01000004">
    <property type="protein sequence ID" value="KAJ6636308.1"/>
    <property type="molecule type" value="Genomic_DNA"/>
</dbReference>
<keyword evidence="8 16" id="KW-0276">Fatty acid metabolism</keyword>
<dbReference type="SUPFAM" id="SSF49764">
    <property type="entry name" value="HSP20-like chaperones"/>
    <property type="match status" value="1"/>
</dbReference>
<keyword evidence="10" id="KW-0175">Coiled coil</keyword>
<gene>
    <name evidence="18" type="primary">hacd3</name>
    <name evidence="18" type="ORF">Bhyg_14896</name>
</gene>
<keyword evidence="11 16" id="KW-0443">Lipid metabolism</keyword>
<keyword evidence="19" id="KW-1185">Reference proteome</keyword>
<name>A0A9Q0RXW2_9DIPT</name>
<keyword evidence="13 16" id="KW-0275">Fatty acid biosynthesis</keyword>
<comment type="caution">
    <text evidence="18">The sequence shown here is derived from an EMBL/GenBank/DDBJ whole genome shotgun (WGS) entry which is preliminary data.</text>
</comment>
<protein>
    <recommendedName>
        <fullName evidence="4 16">Very-long-chain (3R)-3-hydroxyacyl-CoA dehydratase</fullName>
        <ecNumber evidence="4 16">4.2.1.134</ecNumber>
    </recommendedName>
</protein>
<comment type="function">
    <text evidence="16">Catalyzes the third of the four reactions of the long-chain fatty acids elongation cycle. This endoplasmic reticulum-bound enzymatic process, allows the addition of two carbons to the chain of long- and very long-chain fatty acids/VLCFAs per cycle. This enzyme catalyzes the dehydration of the 3-hydroxyacyl-CoA intermediate into trans-2,3-enoyl-CoA, within each cycle of fatty acid elongation. Thereby, it participates to the production of VLCFAs of different chain lengths that are involved in multiple biological processes as precursors of membrane lipids and lipid mediators.</text>
</comment>
<keyword evidence="6 16" id="KW-0812">Transmembrane</keyword>
<keyword evidence="14 16" id="KW-0456">Lyase</keyword>